<reference evidence="1" key="1">
    <citation type="submission" date="2023-03" db="EMBL/GenBank/DDBJ databases">
        <title>Massive genome expansion in bonnet fungi (Mycena s.s.) driven by repeated elements and novel gene families across ecological guilds.</title>
        <authorList>
            <consortium name="Lawrence Berkeley National Laboratory"/>
            <person name="Harder C.B."/>
            <person name="Miyauchi S."/>
            <person name="Viragh M."/>
            <person name="Kuo A."/>
            <person name="Thoen E."/>
            <person name="Andreopoulos B."/>
            <person name="Lu D."/>
            <person name="Skrede I."/>
            <person name="Drula E."/>
            <person name="Henrissat B."/>
            <person name="Morin E."/>
            <person name="Kohler A."/>
            <person name="Barry K."/>
            <person name="LaButti K."/>
            <person name="Morin E."/>
            <person name="Salamov A."/>
            <person name="Lipzen A."/>
            <person name="Mereny Z."/>
            <person name="Hegedus B."/>
            <person name="Baldrian P."/>
            <person name="Stursova M."/>
            <person name="Weitz H."/>
            <person name="Taylor A."/>
            <person name="Grigoriev I.V."/>
            <person name="Nagy L.G."/>
            <person name="Martin F."/>
            <person name="Kauserud H."/>
        </authorList>
    </citation>
    <scope>NUCLEOTIDE SEQUENCE</scope>
    <source>
        <strain evidence="1">9144</strain>
    </source>
</reference>
<dbReference type="AlphaFoldDB" id="A0AAD6YQR6"/>
<proteinExistence type="predicted"/>
<comment type="caution">
    <text evidence="1">The sequence shown here is derived from an EMBL/GenBank/DDBJ whole genome shotgun (WGS) entry which is preliminary data.</text>
</comment>
<evidence type="ECO:0000313" key="2">
    <source>
        <dbReference type="Proteomes" id="UP001219525"/>
    </source>
</evidence>
<protein>
    <submittedName>
        <fullName evidence="1">Uncharacterized protein</fullName>
    </submittedName>
</protein>
<dbReference type="EMBL" id="JARJCW010000004">
    <property type="protein sequence ID" value="KAJ7225926.1"/>
    <property type="molecule type" value="Genomic_DNA"/>
</dbReference>
<organism evidence="1 2">
    <name type="scientific">Mycena pura</name>
    <dbReference type="NCBI Taxonomy" id="153505"/>
    <lineage>
        <taxon>Eukaryota</taxon>
        <taxon>Fungi</taxon>
        <taxon>Dikarya</taxon>
        <taxon>Basidiomycota</taxon>
        <taxon>Agaricomycotina</taxon>
        <taxon>Agaricomycetes</taxon>
        <taxon>Agaricomycetidae</taxon>
        <taxon>Agaricales</taxon>
        <taxon>Marasmiineae</taxon>
        <taxon>Mycenaceae</taxon>
        <taxon>Mycena</taxon>
    </lineage>
</organism>
<keyword evidence="2" id="KW-1185">Reference proteome</keyword>
<gene>
    <name evidence="1" type="ORF">GGX14DRAFT_386638</name>
</gene>
<sequence length="268" mass="29936">MAEKKAGRSSQAVSNSQSRLNAWAIPLQTRLASKATEGRREPTVSPLPVNQHDFPVLAVHPPVSSNLPATRQHPFSAPNKHLATPALHTTRVSPSLRITMHDPINNVDKMNLEARNVTARLNLEDTETSTQRKTRERWEMTVCGIEALDIFCWEQHPSAAKYGSPRWLEWSDVRAAAAQGSTDSEEAKRLIASIPWHIEDTYTILEKEKQRLGEYPVSLLLDHPVLGAFSMVYLCYVLGIPVAAKDVILAQKRPNGEPVFLNVLELEL</sequence>
<name>A0AAD6YQR6_9AGAR</name>
<evidence type="ECO:0000313" key="1">
    <source>
        <dbReference type="EMBL" id="KAJ7225926.1"/>
    </source>
</evidence>
<dbReference type="Proteomes" id="UP001219525">
    <property type="component" value="Unassembled WGS sequence"/>
</dbReference>
<accession>A0AAD6YQR6</accession>